<evidence type="ECO:0000256" key="1">
    <source>
        <dbReference type="ARBA" id="ARBA00022676"/>
    </source>
</evidence>
<dbReference type="PANTHER" id="PTHR22916:SF51">
    <property type="entry name" value="GLYCOSYLTRANSFERASE EPSH-RELATED"/>
    <property type="match status" value="1"/>
</dbReference>
<keyword evidence="5" id="KW-1185">Reference proteome</keyword>
<dbReference type="RefSeq" id="WP_278157809.1">
    <property type="nucleotide sequence ID" value="NZ_CP121252.1"/>
</dbReference>
<dbReference type="Gene3D" id="3.90.550.10">
    <property type="entry name" value="Spore Coat Polysaccharide Biosynthesis Protein SpsA, Chain A"/>
    <property type="match status" value="1"/>
</dbReference>
<organism evidence="4 5">
    <name type="scientific">Citricoccus muralis</name>
    <dbReference type="NCBI Taxonomy" id="169134"/>
    <lineage>
        <taxon>Bacteria</taxon>
        <taxon>Bacillati</taxon>
        <taxon>Actinomycetota</taxon>
        <taxon>Actinomycetes</taxon>
        <taxon>Micrococcales</taxon>
        <taxon>Micrococcaceae</taxon>
        <taxon>Citricoccus</taxon>
    </lineage>
</organism>
<dbReference type="EC" id="2.4.-.-" evidence="4"/>
<dbReference type="InterPro" id="IPR001173">
    <property type="entry name" value="Glyco_trans_2-like"/>
</dbReference>
<reference evidence="4 5" key="1">
    <citation type="submission" date="2023-04" db="EMBL/GenBank/DDBJ databases">
        <title>Funneling lignin-derived compounds into biodiesel using alkali-halophilic Citricoccus sp. P2.</title>
        <authorList>
            <person name="Luo C.-B."/>
        </authorList>
    </citation>
    <scope>NUCLEOTIDE SEQUENCE [LARGE SCALE GENOMIC DNA]</scope>
    <source>
        <strain evidence="4 5">P2</strain>
    </source>
</reference>
<evidence type="ECO:0000313" key="4">
    <source>
        <dbReference type="EMBL" id="WFP16712.1"/>
    </source>
</evidence>
<sequence>MSAVDTADLRSGTLAYRLSSIAQRRHELEQLRHDNRDLAAHVASPYFSRIVARGQGSPWPAADEREYLLRQQGAEAELRQKVRAWLTEAAQLPQVASPHWDRKSATRVGIIADQPLVSALEDSVTLVPITPENWELELGEIDVLLVTSAWMGVDGAWSGLAALTSPLRDLVVKSIMRGARERGVPIAFWSTEDPLGFTQFRRFAVHADHVFTTAAESVPAYEKILRSGTTVQVLSLGINPHHHHPLGCARHQNHDFLLVGPWDREEYPERRFAGERILDGLVNAGADLTILDVLLPDMVAGLEARYPDRYLPHLHSPLTAEDTAALQRLLPLGVALSADAESQTSFDRRALELQAAGTMIVANYNAGLNTQLPHLQMPDGPVDVAQIVESLSPETIREAQVAGIRAAFSANTAADRMGDFLEAIGLVPHLPVHRVLVSAISADDFAAFVAQQTYAGTIEHVPHGEEDQVRGSQDGDVFVRLPADSASGPNLITDIVCAYRYSDADAVVVRNLDFEGPLYEYLDEHPVEADVPHAVWVRSGQTLAEAQSSAERTLSIASDTVLAYRPVAIPQSEPELSILVPIYNNGPHLRNKCFESLRRSSVFPNAEVLLVDDGSTDPETIAIVDQLEAQYSNVRAYRFPPGGSGSASRPRNKGLELVRTPYVTNLDPDDEQSNDGYVRLLELVKQGDYDFSVGNAVVQHKRRVVIDHAKMLTPLVEEDGTVVDGALSRLNYAPVRIQTIVARTEWLRGLGITQVEGCQGQDTFFFQQLFHAARKIAITHEIVHTYFAAVQNSVVNTVGVGFYRKYVELERSRAAWFAEVGLLDHYKETRLEPFFRNWFLGKLPQVVEKDLAECQRIIRQLGSFYRAPDEWNDPRLREFFTAEL</sequence>
<dbReference type="InterPro" id="IPR029044">
    <property type="entry name" value="Nucleotide-diphossugar_trans"/>
</dbReference>
<evidence type="ECO:0000313" key="5">
    <source>
        <dbReference type="Proteomes" id="UP001219037"/>
    </source>
</evidence>
<name>A0ABY8H7W7_9MICC</name>
<feature type="domain" description="Glycosyltransferase 2-like" evidence="3">
    <location>
        <begin position="577"/>
        <end position="702"/>
    </location>
</feature>
<evidence type="ECO:0000259" key="3">
    <source>
        <dbReference type="Pfam" id="PF00535"/>
    </source>
</evidence>
<keyword evidence="2 4" id="KW-0808">Transferase</keyword>
<protein>
    <submittedName>
        <fullName evidence="4">Glycosyltransferase family 2 protein</fullName>
        <ecNumber evidence="4">2.4.-.-</ecNumber>
    </submittedName>
</protein>
<dbReference type="GO" id="GO:0016757">
    <property type="term" value="F:glycosyltransferase activity"/>
    <property type="evidence" value="ECO:0007669"/>
    <property type="project" value="UniProtKB-KW"/>
</dbReference>
<evidence type="ECO:0000256" key="2">
    <source>
        <dbReference type="ARBA" id="ARBA00022679"/>
    </source>
</evidence>
<accession>A0ABY8H7W7</accession>
<keyword evidence="1 4" id="KW-0328">Glycosyltransferase</keyword>
<dbReference type="SUPFAM" id="SSF53448">
    <property type="entry name" value="Nucleotide-diphospho-sugar transferases"/>
    <property type="match status" value="1"/>
</dbReference>
<gene>
    <name evidence="4" type="ORF">P8192_00870</name>
</gene>
<dbReference type="CDD" id="cd00761">
    <property type="entry name" value="Glyco_tranf_GTA_type"/>
    <property type="match status" value="1"/>
</dbReference>
<dbReference type="Proteomes" id="UP001219037">
    <property type="component" value="Chromosome"/>
</dbReference>
<dbReference type="Pfam" id="PF00535">
    <property type="entry name" value="Glycos_transf_2"/>
    <property type="match status" value="1"/>
</dbReference>
<dbReference type="PANTHER" id="PTHR22916">
    <property type="entry name" value="GLYCOSYLTRANSFERASE"/>
    <property type="match status" value="1"/>
</dbReference>
<dbReference type="EMBL" id="CP121252">
    <property type="protein sequence ID" value="WFP16712.1"/>
    <property type="molecule type" value="Genomic_DNA"/>
</dbReference>
<proteinExistence type="predicted"/>